<gene>
    <name evidence="1" type="ORF">Pro02_49130</name>
</gene>
<accession>A0A8J3S474</accession>
<organism evidence="1 2">
    <name type="scientific">Planobispora rosea</name>
    <dbReference type="NCBI Taxonomy" id="35762"/>
    <lineage>
        <taxon>Bacteria</taxon>
        <taxon>Bacillati</taxon>
        <taxon>Actinomycetota</taxon>
        <taxon>Actinomycetes</taxon>
        <taxon>Streptosporangiales</taxon>
        <taxon>Streptosporangiaceae</taxon>
        <taxon>Planobispora</taxon>
    </lineage>
</organism>
<comment type="caution">
    <text evidence="1">The sequence shown here is derived from an EMBL/GenBank/DDBJ whole genome shotgun (WGS) entry which is preliminary data.</text>
</comment>
<dbReference type="Proteomes" id="UP000655044">
    <property type="component" value="Unassembled WGS sequence"/>
</dbReference>
<keyword evidence="2" id="KW-1185">Reference proteome</keyword>
<dbReference type="AlphaFoldDB" id="A0A8J3S474"/>
<protein>
    <submittedName>
        <fullName evidence="1">Uncharacterized protein</fullName>
    </submittedName>
</protein>
<reference evidence="1" key="1">
    <citation type="submission" date="2021-01" db="EMBL/GenBank/DDBJ databases">
        <title>Whole genome shotgun sequence of Planobispora rosea NBRC 15558.</title>
        <authorList>
            <person name="Komaki H."/>
            <person name="Tamura T."/>
        </authorList>
    </citation>
    <scope>NUCLEOTIDE SEQUENCE</scope>
    <source>
        <strain evidence="1">NBRC 15558</strain>
    </source>
</reference>
<dbReference type="EMBL" id="BOOI01000047">
    <property type="protein sequence ID" value="GIH86505.1"/>
    <property type="molecule type" value="Genomic_DNA"/>
</dbReference>
<name>A0A8J3S474_PLARO</name>
<sequence>MEPKPPPRASKALNKDKLSMRRWAALTVTVLLASLPVATGPAAAQAGAPDPARAIKRQLRDGHGVRIAETNRYFFGEKSTVSGSGTRIRGRLQLAPSGPVAAAFTWWNLSPPKGAGRPSEKSAPYRVIRVGKDAYDAADRYPGPVPDGKEWIRFPNNHRGAMARDMARDASLQPIDVYDPSMMRAVLKCSTRKPSYGGFLYRGTMSYKELSKASRGTAVSWTSGRPITATSKGKISWQLWAGRDGLPKRLVTTDTAGTVRDPLVKRSDTHYTGWGSPLVITAPPADEVIDEDDLLEYIRRQNEPIPPDDGNT</sequence>
<proteinExistence type="predicted"/>
<evidence type="ECO:0000313" key="1">
    <source>
        <dbReference type="EMBL" id="GIH86505.1"/>
    </source>
</evidence>
<evidence type="ECO:0000313" key="2">
    <source>
        <dbReference type="Proteomes" id="UP000655044"/>
    </source>
</evidence>